<dbReference type="Pfam" id="PF01370">
    <property type="entry name" value="Epimerase"/>
    <property type="match status" value="1"/>
</dbReference>
<evidence type="ECO:0000313" key="3">
    <source>
        <dbReference type="Proteomes" id="UP000886752"/>
    </source>
</evidence>
<dbReference type="Gene3D" id="3.40.50.720">
    <property type="entry name" value="NAD(P)-binding Rossmann-like Domain"/>
    <property type="match status" value="1"/>
</dbReference>
<reference evidence="2" key="1">
    <citation type="journal article" date="2021" name="PeerJ">
        <title>Extensive microbial diversity within the chicken gut microbiome revealed by metagenomics and culture.</title>
        <authorList>
            <person name="Gilroy R."/>
            <person name="Ravi A."/>
            <person name="Getino M."/>
            <person name="Pursley I."/>
            <person name="Horton D.L."/>
            <person name="Alikhan N.F."/>
            <person name="Baker D."/>
            <person name="Gharbi K."/>
            <person name="Hall N."/>
            <person name="Watson M."/>
            <person name="Adriaenssens E.M."/>
            <person name="Foster-Nyarko E."/>
            <person name="Jarju S."/>
            <person name="Secka A."/>
            <person name="Antonio M."/>
            <person name="Oren A."/>
            <person name="Chaudhuri R.R."/>
            <person name="La Ragione R."/>
            <person name="Hildebrand F."/>
            <person name="Pallen M.J."/>
        </authorList>
    </citation>
    <scope>NUCLEOTIDE SEQUENCE</scope>
    <source>
        <strain evidence="2">ChiHecec2B26-446</strain>
    </source>
</reference>
<dbReference type="InterPro" id="IPR051783">
    <property type="entry name" value="NAD(P)-dependent_oxidoreduct"/>
</dbReference>
<dbReference type="PANTHER" id="PTHR48079:SF6">
    <property type="entry name" value="NAD(P)-BINDING DOMAIN-CONTAINING PROTEIN-RELATED"/>
    <property type="match status" value="1"/>
</dbReference>
<dbReference type="GO" id="GO:0004029">
    <property type="term" value="F:aldehyde dehydrogenase (NAD+) activity"/>
    <property type="evidence" value="ECO:0007669"/>
    <property type="project" value="TreeGrafter"/>
</dbReference>
<protein>
    <submittedName>
        <fullName evidence="2">NAD(P)-dependent oxidoreductase</fullName>
    </submittedName>
</protein>
<sequence>MNSSVLQNKRVLLTGGTGFVGSRVVPMLLDAGARVTLLCRSSSRTSHLPDSVRIVRTDLRNSTGFQDELAQCDIFIHMAALLFGLGWQDYLKDNCGVAQNLAGMLHNLGDKGPERVVLVSSLAAAGPCDRDPGRTEEEPCTPVSAYGWSKYLSENILRGAAGDRLVILRPPIIYGSGDLGLLPVFKGLARGVGVVPGLGRSFPVSVIHVDDVARAILLACEPRAQGIYHLSDGHTVTMADFYRQAARALGREAHLIPLPLWFMGLAALASSGAATLISRLVSSGGRAPNWNLDKFREARQCGWIGCNYRIVSELGFAPAMDLASGMEEAVAGYKKRRLL</sequence>
<dbReference type="AlphaFoldDB" id="A0A9D1PZB5"/>
<dbReference type="Proteomes" id="UP000886752">
    <property type="component" value="Unassembled WGS sequence"/>
</dbReference>
<reference evidence="2" key="2">
    <citation type="submission" date="2021-04" db="EMBL/GenBank/DDBJ databases">
        <authorList>
            <person name="Gilroy R."/>
        </authorList>
    </citation>
    <scope>NUCLEOTIDE SEQUENCE</scope>
    <source>
        <strain evidence="2">ChiHecec2B26-446</strain>
    </source>
</reference>
<name>A0A9D1PZB5_9BACT</name>
<dbReference type="PANTHER" id="PTHR48079">
    <property type="entry name" value="PROTEIN YEEZ"/>
    <property type="match status" value="1"/>
</dbReference>
<feature type="domain" description="NAD-dependent epimerase/dehydratase" evidence="1">
    <location>
        <begin position="11"/>
        <end position="222"/>
    </location>
</feature>
<dbReference type="InterPro" id="IPR001509">
    <property type="entry name" value="Epimerase_deHydtase"/>
</dbReference>
<evidence type="ECO:0000259" key="1">
    <source>
        <dbReference type="Pfam" id="PF01370"/>
    </source>
</evidence>
<dbReference type="EMBL" id="DXHV01000077">
    <property type="protein sequence ID" value="HIW01337.1"/>
    <property type="molecule type" value="Genomic_DNA"/>
</dbReference>
<evidence type="ECO:0000313" key="2">
    <source>
        <dbReference type="EMBL" id="HIW01337.1"/>
    </source>
</evidence>
<proteinExistence type="predicted"/>
<comment type="caution">
    <text evidence="2">The sequence shown here is derived from an EMBL/GenBank/DDBJ whole genome shotgun (WGS) entry which is preliminary data.</text>
</comment>
<gene>
    <name evidence="2" type="ORF">H9894_09165</name>
</gene>
<dbReference type="SUPFAM" id="SSF51735">
    <property type="entry name" value="NAD(P)-binding Rossmann-fold domains"/>
    <property type="match status" value="1"/>
</dbReference>
<dbReference type="InterPro" id="IPR036291">
    <property type="entry name" value="NAD(P)-bd_dom_sf"/>
</dbReference>
<dbReference type="GO" id="GO:0005737">
    <property type="term" value="C:cytoplasm"/>
    <property type="evidence" value="ECO:0007669"/>
    <property type="project" value="TreeGrafter"/>
</dbReference>
<accession>A0A9D1PZB5</accession>
<organism evidence="2 3">
    <name type="scientific">Candidatus Desulfovibrio intestinipullorum</name>
    <dbReference type="NCBI Taxonomy" id="2838536"/>
    <lineage>
        <taxon>Bacteria</taxon>
        <taxon>Pseudomonadati</taxon>
        <taxon>Thermodesulfobacteriota</taxon>
        <taxon>Desulfovibrionia</taxon>
        <taxon>Desulfovibrionales</taxon>
        <taxon>Desulfovibrionaceae</taxon>
        <taxon>Desulfovibrio</taxon>
    </lineage>
</organism>